<dbReference type="EC" id="3.1.26.4" evidence="6 14"/>
<evidence type="ECO:0000256" key="10">
    <source>
        <dbReference type="ARBA" id="ARBA00022723"/>
    </source>
</evidence>
<evidence type="ECO:0000256" key="14">
    <source>
        <dbReference type="HAMAP-Rule" id="MF_00052"/>
    </source>
</evidence>
<name>A0ABV8U8C7_9PROT</name>
<evidence type="ECO:0000256" key="6">
    <source>
        <dbReference type="ARBA" id="ARBA00012180"/>
    </source>
</evidence>
<keyword evidence="12 14" id="KW-0378">Hydrolase</keyword>
<dbReference type="EMBL" id="JBHSCR010000003">
    <property type="protein sequence ID" value="MFC4347484.1"/>
    <property type="molecule type" value="Genomic_DNA"/>
</dbReference>
<keyword evidence="9 14" id="KW-0540">Nuclease</keyword>
<dbReference type="Gene3D" id="3.30.420.10">
    <property type="entry name" value="Ribonuclease H-like superfamily/Ribonuclease H"/>
    <property type="match status" value="1"/>
</dbReference>
<comment type="function">
    <text evidence="3 14 16">Endonuclease that specifically degrades the RNA of RNA-DNA hybrids.</text>
</comment>
<feature type="binding site" evidence="14 15">
    <location>
        <position position="128"/>
    </location>
    <ligand>
        <name>a divalent metal cation</name>
        <dbReference type="ChEBI" id="CHEBI:60240"/>
    </ligand>
</feature>
<dbReference type="PANTHER" id="PTHR10954">
    <property type="entry name" value="RIBONUCLEASE H2 SUBUNIT A"/>
    <property type="match status" value="1"/>
</dbReference>
<dbReference type="CDD" id="cd07182">
    <property type="entry name" value="RNase_HII_bacteria_HII_like"/>
    <property type="match status" value="1"/>
</dbReference>
<accession>A0ABV8U8C7</accession>
<dbReference type="NCBIfam" id="NF000595">
    <property type="entry name" value="PRK00015.1-3"/>
    <property type="match status" value="1"/>
</dbReference>
<reference evidence="19" key="1">
    <citation type="journal article" date="2019" name="Int. J. Syst. Evol. Microbiol.">
        <title>The Global Catalogue of Microorganisms (GCM) 10K type strain sequencing project: providing services to taxonomists for standard genome sequencing and annotation.</title>
        <authorList>
            <consortium name="The Broad Institute Genomics Platform"/>
            <consortium name="The Broad Institute Genome Sequencing Center for Infectious Disease"/>
            <person name="Wu L."/>
            <person name="Ma J."/>
        </authorList>
    </citation>
    <scope>NUCLEOTIDE SEQUENCE [LARGE SCALE GENOMIC DNA]</scope>
    <source>
        <strain evidence="19">CGMCC 1.15304</strain>
    </source>
</reference>
<evidence type="ECO:0000256" key="12">
    <source>
        <dbReference type="ARBA" id="ARBA00022801"/>
    </source>
</evidence>
<feature type="domain" description="RNase H type-2" evidence="17">
    <location>
        <begin position="30"/>
        <end position="217"/>
    </location>
</feature>
<comment type="similarity">
    <text evidence="5 14 16">Belongs to the RNase HII family.</text>
</comment>
<proteinExistence type="inferred from homology"/>
<keyword evidence="11 14" id="KW-0255">Endonuclease</keyword>
<dbReference type="NCBIfam" id="NF000596">
    <property type="entry name" value="PRK00015.1-4"/>
    <property type="match status" value="1"/>
</dbReference>
<keyword evidence="13 14" id="KW-0464">Manganese</keyword>
<evidence type="ECO:0000313" key="18">
    <source>
        <dbReference type="EMBL" id="MFC4347484.1"/>
    </source>
</evidence>
<comment type="caution">
    <text evidence="18">The sequence shown here is derived from an EMBL/GenBank/DDBJ whole genome shotgun (WGS) entry which is preliminary data.</text>
</comment>
<evidence type="ECO:0000256" key="11">
    <source>
        <dbReference type="ARBA" id="ARBA00022759"/>
    </source>
</evidence>
<evidence type="ECO:0000256" key="9">
    <source>
        <dbReference type="ARBA" id="ARBA00022722"/>
    </source>
</evidence>
<feature type="binding site" evidence="14 15">
    <location>
        <position position="37"/>
    </location>
    <ligand>
        <name>a divalent metal cation</name>
        <dbReference type="ChEBI" id="CHEBI:60240"/>
    </ligand>
</feature>
<dbReference type="SUPFAM" id="SSF53098">
    <property type="entry name" value="Ribonuclease H-like"/>
    <property type="match status" value="1"/>
</dbReference>
<evidence type="ECO:0000256" key="5">
    <source>
        <dbReference type="ARBA" id="ARBA00007383"/>
    </source>
</evidence>
<comment type="subcellular location">
    <subcellularLocation>
        <location evidence="4 14">Cytoplasm</location>
    </subcellularLocation>
</comment>
<evidence type="ECO:0000256" key="7">
    <source>
        <dbReference type="ARBA" id="ARBA00019179"/>
    </source>
</evidence>
<gene>
    <name evidence="14 18" type="primary">rnhB</name>
    <name evidence="18" type="ORF">ACFO5Q_06460</name>
</gene>
<evidence type="ECO:0000256" key="13">
    <source>
        <dbReference type="ARBA" id="ARBA00023211"/>
    </source>
</evidence>
<comment type="catalytic activity">
    <reaction evidence="1 14 15 16">
        <text>Endonucleolytic cleavage to 5'-phosphomonoester.</text>
        <dbReference type="EC" id="3.1.26.4"/>
    </reaction>
</comment>
<evidence type="ECO:0000313" key="19">
    <source>
        <dbReference type="Proteomes" id="UP001595776"/>
    </source>
</evidence>
<comment type="cofactor">
    <cofactor evidence="14 15">
        <name>Mn(2+)</name>
        <dbReference type="ChEBI" id="CHEBI:29035"/>
    </cofactor>
    <cofactor evidence="14 15">
        <name>Mg(2+)</name>
        <dbReference type="ChEBI" id="CHEBI:18420"/>
    </cofactor>
    <text evidence="14 15">Manganese or magnesium. Binds 1 divalent metal ion per monomer in the absence of substrate. May bind a second metal ion after substrate binding.</text>
</comment>
<dbReference type="HAMAP" id="MF_00052_B">
    <property type="entry name" value="RNase_HII_B"/>
    <property type="match status" value="1"/>
</dbReference>
<dbReference type="InterPro" id="IPR022898">
    <property type="entry name" value="RNase_HII"/>
</dbReference>
<keyword evidence="10 14" id="KW-0479">Metal-binding</keyword>
<protein>
    <recommendedName>
        <fullName evidence="7 14">Ribonuclease HII</fullName>
        <shortName evidence="14">RNase HII</shortName>
        <ecNumber evidence="6 14">3.1.26.4</ecNumber>
    </recommendedName>
</protein>
<evidence type="ECO:0000256" key="1">
    <source>
        <dbReference type="ARBA" id="ARBA00000077"/>
    </source>
</evidence>
<evidence type="ECO:0000256" key="16">
    <source>
        <dbReference type="RuleBase" id="RU003515"/>
    </source>
</evidence>
<dbReference type="PANTHER" id="PTHR10954:SF18">
    <property type="entry name" value="RIBONUCLEASE HII"/>
    <property type="match status" value="1"/>
</dbReference>
<dbReference type="RefSeq" id="WP_156432084.1">
    <property type="nucleotide sequence ID" value="NZ_JBHSCR010000003.1"/>
</dbReference>
<keyword evidence="8 14" id="KW-0963">Cytoplasm</keyword>
<dbReference type="NCBIfam" id="NF000594">
    <property type="entry name" value="PRK00015.1-1"/>
    <property type="match status" value="1"/>
</dbReference>
<dbReference type="Pfam" id="PF01351">
    <property type="entry name" value="RNase_HII"/>
    <property type="match status" value="1"/>
</dbReference>
<dbReference type="GO" id="GO:0004523">
    <property type="term" value="F:RNA-DNA hybrid ribonuclease activity"/>
    <property type="evidence" value="ECO:0007669"/>
    <property type="project" value="UniProtKB-EC"/>
</dbReference>
<evidence type="ECO:0000256" key="4">
    <source>
        <dbReference type="ARBA" id="ARBA00004496"/>
    </source>
</evidence>
<keyword evidence="19" id="KW-1185">Reference proteome</keyword>
<evidence type="ECO:0000256" key="8">
    <source>
        <dbReference type="ARBA" id="ARBA00022490"/>
    </source>
</evidence>
<dbReference type="PROSITE" id="PS51975">
    <property type="entry name" value="RNASE_H_2"/>
    <property type="match status" value="1"/>
</dbReference>
<dbReference type="Proteomes" id="UP001595776">
    <property type="component" value="Unassembled WGS sequence"/>
</dbReference>
<feature type="binding site" evidence="14 15">
    <location>
        <position position="36"/>
    </location>
    <ligand>
        <name>a divalent metal cation</name>
        <dbReference type="ChEBI" id="CHEBI:60240"/>
    </ligand>
</feature>
<dbReference type="InterPro" id="IPR012337">
    <property type="entry name" value="RNaseH-like_sf"/>
</dbReference>
<evidence type="ECO:0000256" key="2">
    <source>
        <dbReference type="ARBA" id="ARBA00001946"/>
    </source>
</evidence>
<evidence type="ECO:0000256" key="3">
    <source>
        <dbReference type="ARBA" id="ARBA00004065"/>
    </source>
</evidence>
<comment type="cofactor">
    <cofactor evidence="2">
        <name>Mg(2+)</name>
        <dbReference type="ChEBI" id="CHEBI:18420"/>
    </cofactor>
</comment>
<dbReference type="InterPro" id="IPR024567">
    <property type="entry name" value="RNase_HII/HIII_dom"/>
</dbReference>
<dbReference type="InterPro" id="IPR001352">
    <property type="entry name" value="RNase_HII/HIII"/>
</dbReference>
<dbReference type="InterPro" id="IPR036397">
    <property type="entry name" value="RNaseH_sf"/>
</dbReference>
<organism evidence="18 19">
    <name type="scientific">Kordiimonas lipolytica</name>
    <dbReference type="NCBI Taxonomy" id="1662421"/>
    <lineage>
        <taxon>Bacteria</taxon>
        <taxon>Pseudomonadati</taxon>
        <taxon>Pseudomonadota</taxon>
        <taxon>Alphaproteobacteria</taxon>
        <taxon>Kordiimonadales</taxon>
        <taxon>Kordiimonadaceae</taxon>
        <taxon>Kordiimonas</taxon>
    </lineage>
</organism>
<evidence type="ECO:0000256" key="15">
    <source>
        <dbReference type="PROSITE-ProRule" id="PRU01319"/>
    </source>
</evidence>
<evidence type="ECO:0000259" key="17">
    <source>
        <dbReference type="PROSITE" id="PS51975"/>
    </source>
</evidence>
<sequence length="217" mass="23199">MSDLFDAAGMDMKPKPDWSAEAHMMATEGGPVCGVDEVGRGPLAGPVVAAAVILDPNDIPDGLNDSKKLSDKKRQMLYGLIQEKALAVSIAEASVAEIDEINILQASMLAMRRAVEGLEVRPAGALVDGNRDPGLDMPTRTLIKGDGRSLSIAAASIIAKVFRDDLMKKLDSEFPDYGWAQNAGYGVAKHLAALRLVGATPHHRRTFAPIRQVLSEE</sequence>